<dbReference type="GO" id="GO:0008270">
    <property type="term" value="F:zinc ion binding"/>
    <property type="evidence" value="ECO:0007669"/>
    <property type="project" value="InterPro"/>
</dbReference>
<feature type="region of interest" description="Disordered" evidence="2">
    <location>
        <begin position="512"/>
        <end position="531"/>
    </location>
</feature>
<feature type="compositionally biased region" description="Polar residues" evidence="2">
    <location>
        <begin position="299"/>
        <end position="310"/>
    </location>
</feature>
<dbReference type="Proteomes" id="UP000092730">
    <property type="component" value="Chromosome 2"/>
</dbReference>
<feature type="domain" description="Zn(2)-C6 fungal-type" evidence="3">
    <location>
        <begin position="198"/>
        <end position="230"/>
    </location>
</feature>
<evidence type="ECO:0000259" key="3">
    <source>
        <dbReference type="PROSITE" id="PS50048"/>
    </source>
</evidence>
<dbReference type="GeneID" id="30207622"/>
<feature type="compositionally biased region" description="Basic and acidic residues" evidence="2">
    <location>
        <begin position="95"/>
        <end position="106"/>
    </location>
</feature>
<feature type="compositionally biased region" description="Acidic residues" evidence="2">
    <location>
        <begin position="338"/>
        <end position="347"/>
    </location>
</feature>
<feature type="compositionally biased region" description="Polar residues" evidence="2">
    <location>
        <begin position="373"/>
        <end position="403"/>
    </location>
</feature>
<feature type="region of interest" description="Disordered" evidence="2">
    <location>
        <begin position="284"/>
        <end position="441"/>
    </location>
</feature>
<feature type="compositionally biased region" description="Low complexity" evidence="2">
    <location>
        <begin position="406"/>
        <end position="422"/>
    </location>
</feature>
<evidence type="ECO:0000313" key="4">
    <source>
        <dbReference type="EMBL" id="WVW82506.1"/>
    </source>
</evidence>
<keyword evidence="1" id="KW-0539">Nucleus</keyword>
<dbReference type="PROSITE" id="PS50048">
    <property type="entry name" value="ZN2_CY6_FUNGAL_2"/>
    <property type="match status" value="1"/>
</dbReference>
<feature type="region of interest" description="Disordered" evidence="2">
    <location>
        <begin position="81"/>
        <end position="179"/>
    </location>
</feature>
<dbReference type="SMART" id="SM00066">
    <property type="entry name" value="GAL4"/>
    <property type="match status" value="1"/>
</dbReference>
<reference evidence="4" key="2">
    <citation type="submission" date="2024-02" db="EMBL/GenBank/DDBJ databases">
        <title>Comparative genomics of Cryptococcus and Kwoniella reveals pathogenesis evolution and contrasting modes of karyotype evolution via chromosome fusion or intercentromeric recombination.</title>
        <authorList>
            <person name="Coelho M.A."/>
            <person name="David-Palma M."/>
            <person name="Shea T."/>
            <person name="Bowers K."/>
            <person name="McGinley-Smith S."/>
            <person name="Mohammad A.W."/>
            <person name="Gnirke A."/>
            <person name="Yurkov A.M."/>
            <person name="Nowrousian M."/>
            <person name="Sun S."/>
            <person name="Cuomo C.A."/>
            <person name="Heitman J."/>
        </authorList>
    </citation>
    <scope>NUCLEOTIDE SEQUENCE</scope>
    <source>
        <strain evidence="4">CBS 10118</strain>
    </source>
</reference>
<dbReference type="GO" id="GO:0005634">
    <property type="term" value="C:nucleus"/>
    <property type="evidence" value="ECO:0007669"/>
    <property type="project" value="TreeGrafter"/>
</dbReference>
<feature type="compositionally biased region" description="Polar residues" evidence="2">
    <location>
        <begin position="19"/>
        <end position="30"/>
    </location>
</feature>
<feature type="compositionally biased region" description="Pro residues" evidence="2">
    <location>
        <begin position="423"/>
        <end position="441"/>
    </location>
</feature>
<evidence type="ECO:0000256" key="2">
    <source>
        <dbReference type="SAM" id="MobiDB-lite"/>
    </source>
</evidence>
<dbReference type="SUPFAM" id="SSF57701">
    <property type="entry name" value="Zn2/Cys6 DNA-binding domain"/>
    <property type="match status" value="1"/>
</dbReference>
<accession>A0AAJ8K7L8</accession>
<dbReference type="InterPro" id="IPR050797">
    <property type="entry name" value="Carb_Metab_Trans_Reg"/>
</dbReference>
<dbReference type="Gene3D" id="4.10.240.10">
    <property type="entry name" value="Zn(2)-C6 fungal-type DNA-binding domain"/>
    <property type="match status" value="1"/>
</dbReference>
<dbReference type="GO" id="GO:0001080">
    <property type="term" value="P:nitrogen catabolite activation of transcription from RNA polymerase II promoter"/>
    <property type="evidence" value="ECO:0007669"/>
    <property type="project" value="TreeGrafter"/>
</dbReference>
<proteinExistence type="predicted"/>
<dbReference type="RefSeq" id="XP_065725967.1">
    <property type="nucleotide sequence ID" value="XM_065869895.1"/>
</dbReference>
<sequence length="1043" mass="116231">MQHNQTYPPSSRYEPQPQPQRHNSFPQWQVNPEHYHSTYQHGQVPNRRMSDRPPDLPQNQIYSPHAVRATTVSSAHVSFDPTHTAQEDDSSMYPHSHDTGISDGHKISNNKKRPRQISIPASSSASVSATPQINEDTTQTQTPTPMKTVFWNSKSPTTASSSSARRESEPTKHSTQVYPTTISISVPSVLTREKKQKACTNCRKAKLKCILEQGSQECVRCKVRKEKCIFFPRSQEDEVQQKLTRDVYDAATHLSQLSKAVHHILHHLTERKVIPPFTCEEYPDGLDKYDPPERPKIPSQGNEHNVNQKESGGEAKSNGTSKKRRKVANKSENREVNDVDELEEEEESVVKQPTTGEITSTGSSASSSMPSVLQGSTSSITRSHGHTNGVNGSYHASNPSTIITRPPSTMVSSPPLTSSSTRLPPPLIPPNRPSSSTPPLPASPIDSTHIVHPSIGQVLSASGEGWNIGQPPQDIEMRSISPRTRMSSPPVLTTSYIPNPYPTNPHMNIDPLPSHMDPSSHSSLSTHDGHTVTPDSQVGLEAIANEEVDMIIGSQDPRKDIVKKGLVDPKDALSLVNYFHKSISPLLYGYPLQFYRFPYIAGPGYITPLLLSVLCLISSERLSSFHKRYHHILAEEVTNLLQTSPAESWQRFEGGYTADFGDPEGDEPLDAEFGLGPEEIVAACMLATYMTQREQASVIARSAFRWARGWIKLLKSSTTPRFTIAASVGLVPPERQATDLDMARIWLLCYIVDSTERLQLSLDAPPPRDALSFCYMLIPPTNYMGQHQTQARTSRQDILLTFHARLISILNKWRHKFKSLISATQPSEVLVEQLKSLARGVNDELRWWESEFEGSISRSPISSSSGSTGESVIGSSKQHIMITFHFVRMSVNSTLSKYLPSSSPSTTGFYGMSEFEERQMRDWDLRVRAKRIVVESAMTFLNICRDWSTPCGVEDKEGEKEKEGSLFNLSPTYLFFLTLMGSELVDVVREGKECGVEVKADDVIPLLKAVGEMLFLGELDEQHVSRTTAKTLFVYCEKLQGLR</sequence>
<evidence type="ECO:0000256" key="1">
    <source>
        <dbReference type="ARBA" id="ARBA00023242"/>
    </source>
</evidence>
<feature type="region of interest" description="Disordered" evidence="2">
    <location>
        <begin position="1"/>
        <end position="60"/>
    </location>
</feature>
<dbReference type="GO" id="GO:0000981">
    <property type="term" value="F:DNA-binding transcription factor activity, RNA polymerase II-specific"/>
    <property type="evidence" value="ECO:0007669"/>
    <property type="project" value="InterPro"/>
</dbReference>
<dbReference type="EMBL" id="CP144542">
    <property type="protein sequence ID" value="WVW82506.1"/>
    <property type="molecule type" value="Genomic_DNA"/>
</dbReference>
<dbReference type="InterPro" id="IPR036864">
    <property type="entry name" value="Zn2-C6_fun-type_DNA-bd_sf"/>
</dbReference>
<protein>
    <recommendedName>
        <fullName evidence="3">Zn(2)-C6 fungal-type domain-containing protein</fullName>
    </recommendedName>
</protein>
<dbReference type="CDD" id="cd00067">
    <property type="entry name" value="GAL4"/>
    <property type="match status" value="1"/>
</dbReference>
<dbReference type="PANTHER" id="PTHR31668:SF4">
    <property type="entry name" value="TRANSCRIPTIONAL ACTIVATOR PROTEIN DAL81"/>
    <property type="match status" value="1"/>
</dbReference>
<keyword evidence="5" id="KW-1185">Reference proteome</keyword>
<dbReference type="InterPro" id="IPR001138">
    <property type="entry name" value="Zn2Cys6_DnaBD"/>
</dbReference>
<dbReference type="PANTHER" id="PTHR31668">
    <property type="entry name" value="GLUCOSE TRANSPORT TRANSCRIPTION REGULATOR RGT1-RELATED-RELATED"/>
    <property type="match status" value="1"/>
</dbReference>
<dbReference type="PROSITE" id="PS00463">
    <property type="entry name" value="ZN2_CY6_FUNGAL_1"/>
    <property type="match status" value="1"/>
</dbReference>
<feature type="compositionally biased region" description="Low complexity" evidence="2">
    <location>
        <begin position="512"/>
        <end position="526"/>
    </location>
</feature>
<dbReference type="KEGG" id="kbi:30207622"/>
<dbReference type="AlphaFoldDB" id="A0AAJ8K7L8"/>
<evidence type="ECO:0000313" key="5">
    <source>
        <dbReference type="Proteomes" id="UP000092730"/>
    </source>
</evidence>
<gene>
    <name evidence="4" type="ORF">I302_104517</name>
</gene>
<feature type="compositionally biased region" description="Basic and acidic residues" evidence="2">
    <location>
        <begin position="285"/>
        <end position="296"/>
    </location>
</feature>
<name>A0AAJ8K7L8_9TREE</name>
<organism evidence="4 5">
    <name type="scientific">Kwoniella bestiolae CBS 10118</name>
    <dbReference type="NCBI Taxonomy" id="1296100"/>
    <lineage>
        <taxon>Eukaryota</taxon>
        <taxon>Fungi</taxon>
        <taxon>Dikarya</taxon>
        <taxon>Basidiomycota</taxon>
        <taxon>Agaricomycotina</taxon>
        <taxon>Tremellomycetes</taxon>
        <taxon>Tremellales</taxon>
        <taxon>Cryptococcaceae</taxon>
        <taxon>Kwoniella</taxon>
    </lineage>
</organism>
<reference evidence="4" key="1">
    <citation type="submission" date="2013-07" db="EMBL/GenBank/DDBJ databases">
        <authorList>
            <consortium name="The Broad Institute Genome Sequencing Platform"/>
            <person name="Cuomo C."/>
            <person name="Litvintseva A."/>
            <person name="Chen Y."/>
            <person name="Heitman J."/>
            <person name="Sun S."/>
            <person name="Springer D."/>
            <person name="Dromer F."/>
            <person name="Young S.K."/>
            <person name="Zeng Q."/>
            <person name="Gargeya S."/>
            <person name="Fitzgerald M."/>
            <person name="Abouelleil A."/>
            <person name="Alvarado L."/>
            <person name="Berlin A.M."/>
            <person name="Chapman S.B."/>
            <person name="Dewar J."/>
            <person name="Goldberg J."/>
            <person name="Griggs A."/>
            <person name="Gujja S."/>
            <person name="Hansen M."/>
            <person name="Howarth C."/>
            <person name="Imamovic A."/>
            <person name="Larimer J."/>
            <person name="McCowan C."/>
            <person name="Murphy C."/>
            <person name="Pearson M."/>
            <person name="Priest M."/>
            <person name="Roberts A."/>
            <person name="Saif S."/>
            <person name="Shea T."/>
            <person name="Sykes S."/>
            <person name="Wortman J."/>
            <person name="Nusbaum C."/>
            <person name="Birren B."/>
        </authorList>
    </citation>
    <scope>NUCLEOTIDE SEQUENCE</scope>
    <source>
        <strain evidence="4">CBS 10118</strain>
    </source>
</reference>
<feature type="compositionally biased region" description="Low complexity" evidence="2">
    <location>
        <begin position="354"/>
        <end position="371"/>
    </location>
</feature>